<organism evidence="1 2">
    <name type="scientific">Acanthoscelides obtectus</name>
    <name type="common">Bean weevil</name>
    <name type="synonym">Bruchus obtectus</name>
    <dbReference type="NCBI Taxonomy" id="200917"/>
    <lineage>
        <taxon>Eukaryota</taxon>
        <taxon>Metazoa</taxon>
        <taxon>Ecdysozoa</taxon>
        <taxon>Arthropoda</taxon>
        <taxon>Hexapoda</taxon>
        <taxon>Insecta</taxon>
        <taxon>Pterygota</taxon>
        <taxon>Neoptera</taxon>
        <taxon>Endopterygota</taxon>
        <taxon>Coleoptera</taxon>
        <taxon>Polyphaga</taxon>
        <taxon>Cucujiformia</taxon>
        <taxon>Chrysomeloidea</taxon>
        <taxon>Chrysomelidae</taxon>
        <taxon>Bruchinae</taxon>
        <taxon>Bruchini</taxon>
        <taxon>Acanthoscelides</taxon>
    </lineage>
</organism>
<proteinExistence type="predicted"/>
<sequence>MKRIFSFTVLVVGSSSNAWRIRSSAPGGYRPGLKAGSLRVTLPVS</sequence>
<comment type="caution">
    <text evidence="1">The sequence shown here is derived from an EMBL/GenBank/DDBJ whole genome shotgun (WGS) entry which is preliminary data.</text>
</comment>
<reference evidence="1" key="1">
    <citation type="submission" date="2022-03" db="EMBL/GenBank/DDBJ databases">
        <authorList>
            <person name="Sayadi A."/>
        </authorList>
    </citation>
    <scope>NUCLEOTIDE SEQUENCE</scope>
</reference>
<dbReference type="AlphaFoldDB" id="A0A9P0LU75"/>
<name>A0A9P0LU75_ACAOB</name>
<accession>A0A9P0LU75</accession>
<protein>
    <submittedName>
        <fullName evidence="1">Uncharacterized protein</fullName>
    </submittedName>
</protein>
<dbReference type="EMBL" id="CAKOFQ010007471">
    <property type="protein sequence ID" value="CAH2001827.1"/>
    <property type="molecule type" value="Genomic_DNA"/>
</dbReference>
<gene>
    <name evidence="1" type="ORF">ACAOBT_LOCUS26459</name>
</gene>
<evidence type="ECO:0000313" key="1">
    <source>
        <dbReference type="EMBL" id="CAH2001827.1"/>
    </source>
</evidence>
<dbReference type="Proteomes" id="UP001152888">
    <property type="component" value="Unassembled WGS sequence"/>
</dbReference>
<evidence type="ECO:0000313" key="2">
    <source>
        <dbReference type="Proteomes" id="UP001152888"/>
    </source>
</evidence>
<keyword evidence="2" id="KW-1185">Reference proteome</keyword>